<name>A0A250G4L3_9FLAO</name>
<gene>
    <name evidence="1" type="ORF">CGC56_02805</name>
</gene>
<accession>A0A250G4L3</accession>
<evidence type="ECO:0008006" key="3">
    <source>
        <dbReference type="Google" id="ProtNLM"/>
    </source>
</evidence>
<reference evidence="2" key="1">
    <citation type="submission" date="2017-06" db="EMBL/GenBank/DDBJ databases">
        <title>Capnocytophaga spp. assemblies.</title>
        <authorList>
            <person name="Gulvik C.A."/>
        </authorList>
    </citation>
    <scope>NUCLEOTIDE SEQUENCE [LARGE SCALE GENOMIC DNA]</scope>
    <source>
        <strain evidence="2">H5594</strain>
    </source>
</reference>
<evidence type="ECO:0000313" key="1">
    <source>
        <dbReference type="EMBL" id="ATA91186.1"/>
    </source>
</evidence>
<dbReference type="AlphaFoldDB" id="A0A250G4L3"/>
<dbReference type="EMBL" id="CP022388">
    <property type="protein sequence ID" value="ATA91186.1"/>
    <property type="molecule type" value="Genomic_DNA"/>
</dbReference>
<proteinExistence type="predicted"/>
<sequence>MKPYQRLTLFFFTLSFSVFSQDHKAFKIRNEFEIQGDITIIGNQILSQKSKKAAVFSPYNDVSEQAKINDQLKMYYVDIDENEDTFSSSSANLILPENSQIAYAGLYWSAIYPYTLGEHKSGNKFKILDKERLSPENILLKIPSKDEYIPIQGSILADTYNSKNELLKEKGGYLAYSDVTQIIKSQKQLSGTYFVANVLAANGEVYGGTCGGWVLVVVFENEAHSVKKIITQDGFVYGSTSISYDFSGKENEDIRVLGAALEGDRNIANDKMIAHLPQNNISFPLKTDIRKENDFFNSTITKNNQHIEERAPNSLNTLGFDLYDIDLSKEIIAKDVSFITFKVISVADKAFQFFNAVCVELTKTKTTENELTNNNITIEQSLPQNTNQLFYNIVGVFKNKHYAINFVNDLAKEKIIAKYWLDEQNNLYYIYTQQSQSEQEAQREQNILNEQKKIKNWIRIK</sequence>
<dbReference type="Proteomes" id="UP000243136">
    <property type="component" value="Chromosome"/>
</dbReference>
<protein>
    <recommendedName>
        <fullName evidence="3">Adhesin SprB</fullName>
    </recommendedName>
</protein>
<organism evidence="1 2">
    <name type="scientific">Capnocytophaga canimorsus</name>
    <dbReference type="NCBI Taxonomy" id="28188"/>
    <lineage>
        <taxon>Bacteria</taxon>
        <taxon>Pseudomonadati</taxon>
        <taxon>Bacteroidota</taxon>
        <taxon>Flavobacteriia</taxon>
        <taxon>Flavobacteriales</taxon>
        <taxon>Flavobacteriaceae</taxon>
        <taxon>Capnocytophaga</taxon>
    </lineage>
</organism>
<evidence type="ECO:0000313" key="2">
    <source>
        <dbReference type="Proteomes" id="UP000243136"/>
    </source>
</evidence>
<dbReference type="RefSeq" id="WP_095916777.1">
    <property type="nucleotide sequence ID" value="NZ_CP022388.1"/>
</dbReference>